<evidence type="ECO:0000256" key="11">
    <source>
        <dbReference type="ARBA" id="ARBA00022692"/>
    </source>
</evidence>
<evidence type="ECO:0000256" key="7">
    <source>
        <dbReference type="ARBA" id="ARBA00019373"/>
    </source>
</evidence>
<feature type="transmembrane region" description="Helical" evidence="19">
    <location>
        <begin position="258"/>
        <end position="275"/>
    </location>
</feature>
<feature type="transmembrane region" description="Helical" evidence="19">
    <location>
        <begin position="206"/>
        <end position="224"/>
    </location>
</feature>
<evidence type="ECO:0000256" key="18">
    <source>
        <dbReference type="RuleBase" id="RU003938"/>
    </source>
</evidence>
<comment type="similarity">
    <text evidence="5 18">Belongs to the CDS family.</text>
</comment>
<feature type="transmembrane region" description="Helical" evidence="19">
    <location>
        <begin position="80"/>
        <end position="97"/>
    </location>
</feature>
<evidence type="ECO:0000256" key="16">
    <source>
        <dbReference type="ARBA" id="ARBA00023209"/>
    </source>
</evidence>
<reference evidence="20 22" key="2">
    <citation type="submission" date="2007-08" db="EMBL/GenBank/DDBJ databases">
        <authorList>
            <person name="Fulton L."/>
            <person name="Clifton S."/>
            <person name="Fulton B."/>
            <person name="Xu J."/>
            <person name="Minx P."/>
            <person name="Pepin K.H."/>
            <person name="Johnson M."/>
            <person name="Thiruvilangam P."/>
            <person name="Bhonagiri V."/>
            <person name="Nash W.E."/>
            <person name="Wang C."/>
            <person name="Mardis E.R."/>
            <person name="Wilson R.K."/>
        </authorList>
    </citation>
    <scope>NUCLEOTIDE SEQUENCE [LARGE SCALE GENOMIC DNA]</scope>
    <source>
        <strain evidence="20 22">DSM 753</strain>
    </source>
</reference>
<comment type="subcellular location">
    <subcellularLocation>
        <location evidence="2">Cell membrane</location>
        <topology evidence="2">Multi-pass membrane protein</topology>
    </subcellularLocation>
</comment>
<accession>A7VWJ7</accession>
<dbReference type="UniPathway" id="UPA00557">
    <property type="reaction ID" value="UER00614"/>
</dbReference>
<dbReference type="OrthoDB" id="9799199at2"/>
<keyword evidence="8" id="KW-1003">Cell membrane</keyword>
<reference evidence="21 23" key="3">
    <citation type="submission" date="2017-07" db="EMBL/GenBank/DDBJ databases">
        <title>Prevalence of linear plasmids in Cutibacterium (Propionibacterium) acnes isolates obtained from prostatic tissue.</title>
        <authorList>
            <person name="Davidsson S."/>
            <person name="Carlsson J."/>
            <person name="Molling P."/>
            <person name="Andren O."/>
            <person name="Andersson S.-O."/>
            <person name="Brzuszkiewicz E."/>
            <person name="Poehlein A."/>
            <person name="Al-Zeer M."/>
            <person name="Brinkmann V."/>
            <person name="Scavenius C."/>
            <person name="Nazipi S."/>
            <person name="Soderquist B."/>
            <person name="Bruggemann H."/>
        </authorList>
    </citation>
    <scope>NUCLEOTIDE SEQUENCE [LARGE SCALE GENOMIC DNA]</scope>
    <source>
        <strain evidence="21 23">DSM 753</strain>
    </source>
</reference>
<evidence type="ECO:0000256" key="13">
    <source>
        <dbReference type="ARBA" id="ARBA00022989"/>
    </source>
</evidence>
<dbReference type="EMBL" id="NOXF01000001">
    <property type="protein sequence ID" value="PEQ25911.1"/>
    <property type="molecule type" value="Genomic_DNA"/>
</dbReference>
<keyword evidence="17" id="KW-1208">Phospholipid metabolism</keyword>
<keyword evidence="9" id="KW-0444">Lipid biosynthesis</keyword>
<dbReference type="PANTHER" id="PTHR46382">
    <property type="entry name" value="PHOSPHATIDATE CYTIDYLYLTRANSFERASE"/>
    <property type="match status" value="1"/>
</dbReference>
<keyword evidence="10 18" id="KW-0808">Transferase</keyword>
<evidence type="ECO:0000256" key="5">
    <source>
        <dbReference type="ARBA" id="ARBA00010185"/>
    </source>
</evidence>
<feature type="transmembrane region" description="Helical" evidence="19">
    <location>
        <begin position="104"/>
        <end position="122"/>
    </location>
</feature>
<evidence type="ECO:0000256" key="17">
    <source>
        <dbReference type="ARBA" id="ARBA00023264"/>
    </source>
</evidence>
<evidence type="ECO:0000313" key="22">
    <source>
        <dbReference type="Proteomes" id="UP000003490"/>
    </source>
</evidence>
<dbReference type="Proteomes" id="UP000003490">
    <property type="component" value="Unassembled WGS sequence"/>
</dbReference>
<keyword evidence="12 18" id="KW-0548">Nucleotidyltransferase</keyword>
<dbReference type="PANTHER" id="PTHR46382:SF1">
    <property type="entry name" value="PHOSPHATIDATE CYTIDYLYLTRANSFERASE"/>
    <property type="match status" value="1"/>
</dbReference>
<dbReference type="InterPro" id="IPR000374">
    <property type="entry name" value="PC_trans"/>
</dbReference>
<comment type="pathway">
    <text evidence="4">Lipid metabolism.</text>
</comment>
<dbReference type="AlphaFoldDB" id="A7VWJ7"/>
<keyword evidence="16" id="KW-0594">Phospholipid biosynthesis</keyword>
<keyword evidence="15 19" id="KW-0472">Membrane</keyword>
<organism evidence="20 22">
    <name type="scientific">[Clostridium] leptum DSM 753</name>
    <dbReference type="NCBI Taxonomy" id="428125"/>
    <lineage>
        <taxon>Bacteria</taxon>
        <taxon>Bacillati</taxon>
        <taxon>Bacillota</taxon>
        <taxon>Clostridia</taxon>
        <taxon>Eubacteriales</taxon>
        <taxon>Oscillospiraceae</taxon>
        <taxon>Oscillospiraceae incertae sedis</taxon>
    </lineage>
</organism>
<dbReference type="eggNOG" id="COG0575">
    <property type="taxonomic scope" value="Bacteria"/>
</dbReference>
<comment type="pathway">
    <text evidence="3 18">Phospholipid metabolism; CDP-diacylglycerol biosynthesis; CDP-diacylglycerol from sn-glycerol 3-phosphate: step 3/3.</text>
</comment>
<evidence type="ECO:0000256" key="3">
    <source>
        <dbReference type="ARBA" id="ARBA00005119"/>
    </source>
</evidence>
<dbReference type="EC" id="2.7.7.41" evidence="6 18"/>
<dbReference type="GO" id="GO:0016024">
    <property type="term" value="P:CDP-diacylglycerol biosynthetic process"/>
    <property type="evidence" value="ECO:0007669"/>
    <property type="project" value="UniProtKB-UniPathway"/>
</dbReference>
<dbReference type="Pfam" id="PF01148">
    <property type="entry name" value="CTP_transf_1"/>
    <property type="match status" value="1"/>
</dbReference>
<evidence type="ECO:0000313" key="20">
    <source>
        <dbReference type="EMBL" id="EDO60144.1"/>
    </source>
</evidence>
<comment type="catalytic activity">
    <reaction evidence="1 18">
        <text>a 1,2-diacyl-sn-glycero-3-phosphate + CTP + H(+) = a CDP-1,2-diacyl-sn-glycerol + diphosphate</text>
        <dbReference type="Rhea" id="RHEA:16229"/>
        <dbReference type="ChEBI" id="CHEBI:15378"/>
        <dbReference type="ChEBI" id="CHEBI:33019"/>
        <dbReference type="ChEBI" id="CHEBI:37563"/>
        <dbReference type="ChEBI" id="CHEBI:58332"/>
        <dbReference type="ChEBI" id="CHEBI:58608"/>
        <dbReference type="EC" id="2.7.7.41"/>
    </reaction>
</comment>
<gene>
    <name evidence="20" type="primary">cdsA</name>
    <name evidence="21" type="ORF">CH238_02670</name>
    <name evidence="20" type="ORF">CLOLEP_02962</name>
</gene>
<keyword evidence="13 19" id="KW-1133">Transmembrane helix</keyword>
<feature type="transmembrane region" description="Helical" evidence="19">
    <location>
        <begin position="177"/>
        <end position="200"/>
    </location>
</feature>
<protein>
    <recommendedName>
        <fullName evidence="7 18">Phosphatidate cytidylyltransferase</fullName>
        <ecNumber evidence="6 18">2.7.7.41</ecNumber>
    </recommendedName>
</protein>
<evidence type="ECO:0000256" key="1">
    <source>
        <dbReference type="ARBA" id="ARBA00001698"/>
    </source>
</evidence>
<keyword evidence="14" id="KW-0443">Lipid metabolism</keyword>
<sequence>MAKRLMSAIFGITYVVLVLVFNGNLPVLLNISLAAVSAVCVFEVCSAMGIQKIYGMVIPALAFSLIMPLFGFTIFNRACFLFAVVMFCALIAMHKNITFKDMAVLYSLSLIISYPLGLICQLRDIGGAVHNTVGIFYIVICLVLPWTADAGAYFIGSAMGKHKLCPNISPKKSVEGAVGGVIISVLCTAAACLIFQYWIFPEGVKIHYFAVILMSLAGAGLSILGDLSFSLVKRGCHIKDFGNVLPGHGGLLDRFDSVIFVVPMVYFVTTMYPVVTI</sequence>
<dbReference type="EMBL" id="ABCB02000020">
    <property type="protein sequence ID" value="EDO60144.1"/>
    <property type="molecule type" value="Genomic_DNA"/>
</dbReference>
<evidence type="ECO:0000256" key="4">
    <source>
        <dbReference type="ARBA" id="ARBA00005189"/>
    </source>
</evidence>
<evidence type="ECO:0000313" key="23">
    <source>
        <dbReference type="Proteomes" id="UP000220611"/>
    </source>
</evidence>
<feature type="transmembrane region" description="Helical" evidence="19">
    <location>
        <begin position="5"/>
        <end position="21"/>
    </location>
</feature>
<evidence type="ECO:0000256" key="9">
    <source>
        <dbReference type="ARBA" id="ARBA00022516"/>
    </source>
</evidence>
<evidence type="ECO:0000256" key="8">
    <source>
        <dbReference type="ARBA" id="ARBA00022475"/>
    </source>
</evidence>
<evidence type="ECO:0000256" key="2">
    <source>
        <dbReference type="ARBA" id="ARBA00004651"/>
    </source>
</evidence>
<dbReference type="Proteomes" id="UP000220611">
    <property type="component" value="Unassembled WGS sequence"/>
</dbReference>
<evidence type="ECO:0000256" key="6">
    <source>
        <dbReference type="ARBA" id="ARBA00012487"/>
    </source>
</evidence>
<dbReference type="PROSITE" id="PS01315">
    <property type="entry name" value="CDS"/>
    <property type="match status" value="1"/>
</dbReference>
<evidence type="ECO:0000256" key="14">
    <source>
        <dbReference type="ARBA" id="ARBA00023098"/>
    </source>
</evidence>
<dbReference type="GO" id="GO:0004605">
    <property type="term" value="F:phosphatidate cytidylyltransferase activity"/>
    <property type="evidence" value="ECO:0007669"/>
    <property type="project" value="UniProtKB-EC"/>
</dbReference>
<evidence type="ECO:0000313" key="21">
    <source>
        <dbReference type="EMBL" id="PEQ25911.1"/>
    </source>
</evidence>
<evidence type="ECO:0000256" key="12">
    <source>
        <dbReference type="ARBA" id="ARBA00022695"/>
    </source>
</evidence>
<evidence type="ECO:0000256" key="15">
    <source>
        <dbReference type="ARBA" id="ARBA00023136"/>
    </source>
</evidence>
<keyword evidence="11 18" id="KW-0812">Transmembrane</keyword>
<feature type="transmembrane region" description="Helical" evidence="19">
    <location>
        <begin position="134"/>
        <end position="156"/>
    </location>
</feature>
<comment type="caution">
    <text evidence="20">The sequence shown here is derived from an EMBL/GenBank/DDBJ whole genome shotgun (WGS) entry which is preliminary data.</text>
</comment>
<name>A7VWJ7_9FIRM</name>
<evidence type="ECO:0000256" key="19">
    <source>
        <dbReference type="SAM" id="Phobius"/>
    </source>
</evidence>
<evidence type="ECO:0000256" key="10">
    <source>
        <dbReference type="ARBA" id="ARBA00022679"/>
    </source>
</evidence>
<dbReference type="GO" id="GO:0005886">
    <property type="term" value="C:plasma membrane"/>
    <property type="evidence" value="ECO:0007669"/>
    <property type="project" value="UniProtKB-SubCell"/>
</dbReference>
<reference evidence="20 22" key="1">
    <citation type="submission" date="2007-08" db="EMBL/GenBank/DDBJ databases">
        <title>Draft genome sequence of Clostridium leptum (DSM 753).</title>
        <authorList>
            <person name="Sudarsanam P."/>
            <person name="Ley R."/>
            <person name="Guruge J."/>
            <person name="Turnbaugh P.J."/>
            <person name="Mahowald M."/>
            <person name="Liep D."/>
            <person name="Gordon J."/>
        </authorList>
    </citation>
    <scope>NUCLEOTIDE SEQUENCE [LARGE SCALE GENOMIC DNA]</scope>
    <source>
        <strain evidence="20 22">DSM 753</strain>
    </source>
</reference>
<dbReference type="HOGENOM" id="CLU_037294_2_1_9"/>
<proteinExistence type="inferred from homology"/>
<keyword evidence="23" id="KW-1185">Reference proteome</keyword>